<dbReference type="EMBL" id="DAKRPA010000096">
    <property type="protein sequence ID" value="DAZ98808.1"/>
    <property type="molecule type" value="Genomic_DNA"/>
</dbReference>
<comment type="caution">
    <text evidence="1">The sequence shown here is derived from an EMBL/GenBank/DDBJ whole genome shotgun (WGS) entry which is preliminary data.</text>
</comment>
<protein>
    <submittedName>
        <fullName evidence="1">Uncharacterized protein</fullName>
    </submittedName>
</protein>
<dbReference type="PANTHER" id="PTHR40866">
    <property type="entry name" value="BED-TYPE DOMAIN-CONTAINING PROTEIN"/>
    <property type="match status" value="1"/>
</dbReference>
<evidence type="ECO:0000313" key="1">
    <source>
        <dbReference type="EMBL" id="DAZ98808.1"/>
    </source>
</evidence>
<dbReference type="PANTHER" id="PTHR40866:SF1">
    <property type="entry name" value="BED-TYPE DOMAIN-CONTAINING PROTEIN"/>
    <property type="match status" value="1"/>
</dbReference>
<keyword evidence="2" id="KW-1185">Reference proteome</keyword>
<organism evidence="1 2">
    <name type="scientific">Lagenidium giganteum</name>
    <dbReference type="NCBI Taxonomy" id="4803"/>
    <lineage>
        <taxon>Eukaryota</taxon>
        <taxon>Sar</taxon>
        <taxon>Stramenopiles</taxon>
        <taxon>Oomycota</taxon>
        <taxon>Peronosporomycetes</taxon>
        <taxon>Pythiales</taxon>
        <taxon>Pythiaceae</taxon>
    </lineage>
</organism>
<sequence>MQPHEPRLTKVRQLMVRLGSIKHCHHLRQAGELMPVQDNATRRSRTYKMLQRFFDIINVVDQTDVALVDCIPTARKTMQLKLLYGDLQYLESVNKLLHCSNVF</sequence>
<dbReference type="AlphaFoldDB" id="A0AAV2YYF2"/>
<proteinExistence type="predicted"/>
<name>A0AAV2YYF2_9STRA</name>
<dbReference type="Proteomes" id="UP001146120">
    <property type="component" value="Unassembled WGS sequence"/>
</dbReference>
<reference evidence="1" key="1">
    <citation type="submission" date="2022-11" db="EMBL/GenBank/DDBJ databases">
        <authorList>
            <person name="Morgan W.R."/>
            <person name="Tartar A."/>
        </authorList>
    </citation>
    <scope>NUCLEOTIDE SEQUENCE</scope>
    <source>
        <strain evidence="1">ARSEF 373</strain>
    </source>
</reference>
<gene>
    <name evidence="1" type="ORF">N0F65_000964</name>
</gene>
<accession>A0AAV2YYF2</accession>
<reference evidence="1" key="2">
    <citation type="journal article" date="2023" name="Microbiol Resour">
        <title>Decontamination and Annotation of the Draft Genome Sequence of the Oomycete Lagenidium giganteum ARSEF 373.</title>
        <authorList>
            <person name="Morgan W.R."/>
            <person name="Tartar A."/>
        </authorList>
    </citation>
    <scope>NUCLEOTIDE SEQUENCE</scope>
    <source>
        <strain evidence="1">ARSEF 373</strain>
    </source>
</reference>
<evidence type="ECO:0000313" key="2">
    <source>
        <dbReference type="Proteomes" id="UP001146120"/>
    </source>
</evidence>